<organism evidence="1 2">
    <name type="scientific">Thalassotalea nanhaiensis</name>
    <dbReference type="NCBI Taxonomy" id="3065648"/>
    <lineage>
        <taxon>Bacteria</taxon>
        <taxon>Pseudomonadati</taxon>
        <taxon>Pseudomonadota</taxon>
        <taxon>Gammaproteobacteria</taxon>
        <taxon>Alteromonadales</taxon>
        <taxon>Colwelliaceae</taxon>
        <taxon>Thalassotalea</taxon>
    </lineage>
</organism>
<reference evidence="2" key="1">
    <citation type="submission" date="2023-09" db="EMBL/GenBank/DDBJ databases">
        <authorList>
            <person name="Li S."/>
            <person name="Li X."/>
            <person name="Zhang C."/>
            <person name="Zhao Z."/>
        </authorList>
    </citation>
    <scope>NUCLEOTIDE SEQUENCE [LARGE SCALE GENOMIC DNA]</scope>
    <source>
        <strain evidence="2">SQ345</strain>
    </source>
</reference>
<dbReference type="Pfam" id="PF11042">
    <property type="entry name" value="DUF2750"/>
    <property type="match status" value="1"/>
</dbReference>
<dbReference type="RefSeq" id="WP_348386984.1">
    <property type="nucleotide sequence ID" value="NZ_CP134146.1"/>
</dbReference>
<name>A0ABY9TGG0_9GAMM</name>
<sequence>MSSGSSQANAFYEEVSENQRLWFAETESGDALEFDIDNDQVSFPLWSSKSRIIRLKKLNPDLLAEYLPREISWLFFKEVLAPMLMENKRLIGVNLNGQNLTGIDLPVESLIKQIEAFA</sequence>
<accession>A0ABY9TGG0</accession>
<proteinExistence type="predicted"/>
<evidence type="ECO:0000313" key="2">
    <source>
        <dbReference type="Proteomes" id="UP001248581"/>
    </source>
</evidence>
<dbReference type="InterPro" id="IPR021284">
    <property type="entry name" value="DUF2750"/>
</dbReference>
<dbReference type="Proteomes" id="UP001248581">
    <property type="component" value="Chromosome"/>
</dbReference>
<protein>
    <submittedName>
        <fullName evidence="1">DUF2750 domain-containing protein</fullName>
    </submittedName>
</protein>
<evidence type="ECO:0000313" key="1">
    <source>
        <dbReference type="EMBL" id="WNC67825.1"/>
    </source>
</evidence>
<gene>
    <name evidence="1" type="ORF">RI845_15015</name>
</gene>
<keyword evidence="2" id="KW-1185">Reference proteome</keyword>
<dbReference type="EMBL" id="CP134146">
    <property type="protein sequence ID" value="WNC67825.1"/>
    <property type="molecule type" value="Genomic_DNA"/>
</dbReference>